<evidence type="ECO:0000256" key="1">
    <source>
        <dbReference type="SAM" id="Phobius"/>
    </source>
</evidence>
<sequence length="77" mass="8620">MCMLRLYVNGKKEEARGIYLENQSKEGEMEMLDKSAGLVRFLVSLMMFVGMMLTVLGMALLTLITLVNNESPSNLAM</sequence>
<reference evidence="2" key="1">
    <citation type="journal article" date="2022" name="bioRxiv">
        <title>Sequencing and chromosome-scale assembly of the giantPleurodeles waltlgenome.</title>
        <authorList>
            <person name="Brown T."/>
            <person name="Elewa A."/>
            <person name="Iarovenko S."/>
            <person name="Subramanian E."/>
            <person name="Araus A.J."/>
            <person name="Petzold A."/>
            <person name="Susuki M."/>
            <person name="Suzuki K.-i.T."/>
            <person name="Hayashi T."/>
            <person name="Toyoda A."/>
            <person name="Oliveira C."/>
            <person name="Osipova E."/>
            <person name="Leigh N.D."/>
            <person name="Simon A."/>
            <person name="Yun M.H."/>
        </authorList>
    </citation>
    <scope>NUCLEOTIDE SEQUENCE</scope>
    <source>
        <strain evidence="2">20211129_DDA</strain>
        <tissue evidence="2">Liver</tissue>
    </source>
</reference>
<keyword evidence="1" id="KW-1133">Transmembrane helix</keyword>
<protein>
    <submittedName>
        <fullName evidence="2">Uncharacterized protein</fullName>
    </submittedName>
</protein>
<keyword evidence="1" id="KW-0472">Membrane</keyword>
<organism evidence="2 3">
    <name type="scientific">Pleurodeles waltl</name>
    <name type="common">Iberian ribbed newt</name>
    <dbReference type="NCBI Taxonomy" id="8319"/>
    <lineage>
        <taxon>Eukaryota</taxon>
        <taxon>Metazoa</taxon>
        <taxon>Chordata</taxon>
        <taxon>Craniata</taxon>
        <taxon>Vertebrata</taxon>
        <taxon>Euteleostomi</taxon>
        <taxon>Amphibia</taxon>
        <taxon>Batrachia</taxon>
        <taxon>Caudata</taxon>
        <taxon>Salamandroidea</taxon>
        <taxon>Salamandridae</taxon>
        <taxon>Pleurodelinae</taxon>
        <taxon>Pleurodeles</taxon>
    </lineage>
</organism>
<dbReference type="Proteomes" id="UP001066276">
    <property type="component" value="Chromosome 11"/>
</dbReference>
<keyword evidence="3" id="KW-1185">Reference proteome</keyword>
<evidence type="ECO:0000313" key="3">
    <source>
        <dbReference type="Proteomes" id="UP001066276"/>
    </source>
</evidence>
<gene>
    <name evidence="2" type="ORF">NDU88_001999</name>
</gene>
<accession>A0AAV7LEE5</accession>
<proteinExistence type="predicted"/>
<name>A0AAV7LEE5_PLEWA</name>
<dbReference type="EMBL" id="JANPWB010000015">
    <property type="protein sequence ID" value="KAJ1088844.1"/>
    <property type="molecule type" value="Genomic_DNA"/>
</dbReference>
<evidence type="ECO:0000313" key="2">
    <source>
        <dbReference type="EMBL" id="KAJ1088844.1"/>
    </source>
</evidence>
<feature type="transmembrane region" description="Helical" evidence="1">
    <location>
        <begin position="41"/>
        <end position="67"/>
    </location>
</feature>
<comment type="caution">
    <text evidence="2">The sequence shown here is derived from an EMBL/GenBank/DDBJ whole genome shotgun (WGS) entry which is preliminary data.</text>
</comment>
<keyword evidence="1" id="KW-0812">Transmembrane</keyword>
<dbReference type="AlphaFoldDB" id="A0AAV7LEE5"/>